<dbReference type="SMART" id="SM00422">
    <property type="entry name" value="HTH_MERR"/>
    <property type="match status" value="1"/>
</dbReference>
<organism evidence="6">
    <name type="scientific">Streptomyces sp. Y1</name>
    <dbReference type="NCBI Taxonomy" id="3238634"/>
    <lineage>
        <taxon>Bacteria</taxon>
        <taxon>Bacillati</taxon>
        <taxon>Actinomycetota</taxon>
        <taxon>Actinomycetes</taxon>
        <taxon>Kitasatosporales</taxon>
        <taxon>Streptomycetaceae</taxon>
        <taxon>Streptomyces</taxon>
    </lineage>
</organism>
<keyword evidence="4" id="KW-0804">Transcription</keyword>
<dbReference type="InterPro" id="IPR047057">
    <property type="entry name" value="MerR_fam"/>
</dbReference>
<dbReference type="InterPro" id="IPR000551">
    <property type="entry name" value="MerR-type_HTH_dom"/>
</dbReference>
<gene>
    <name evidence="6" type="ORF">AB2U05_26110</name>
</gene>
<dbReference type="EMBL" id="CP163445">
    <property type="protein sequence ID" value="XDQ81698.1"/>
    <property type="molecule type" value="Genomic_DNA"/>
</dbReference>
<dbReference type="PROSITE" id="PS50937">
    <property type="entry name" value="HTH_MERR_2"/>
    <property type="match status" value="1"/>
</dbReference>
<keyword evidence="3" id="KW-0010">Activator</keyword>
<dbReference type="PROSITE" id="PS00552">
    <property type="entry name" value="HTH_MERR_1"/>
    <property type="match status" value="1"/>
</dbReference>
<accession>A0AB39TRN3</accession>
<name>A0AB39TRN3_9ACTN</name>
<dbReference type="SUPFAM" id="SSF46955">
    <property type="entry name" value="Putative DNA-binding domain"/>
    <property type="match status" value="1"/>
</dbReference>
<dbReference type="CDD" id="cd01106">
    <property type="entry name" value="HTH_TipAL-Mta"/>
    <property type="match status" value="1"/>
</dbReference>
<evidence type="ECO:0000256" key="2">
    <source>
        <dbReference type="ARBA" id="ARBA00023125"/>
    </source>
</evidence>
<evidence type="ECO:0000256" key="4">
    <source>
        <dbReference type="ARBA" id="ARBA00023163"/>
    </source>
</evidence>
<dbReference type="InterPro" id="IPR036244">
    <property type="entry name" value="TipA-like_antibiotic-bd"/>
</dbReference>
<proteinExistence type="predicted"/>
<dbReference type="GO" id="GO:0003700">
    <property type="term" value="F:DNA-binding transcription factor activity"/>
    <property type="evidence" value="ECO:0007669"/>
    <property type="project" value="InterPro"/>
</dbReference>
<dbReference type="InterPro" id="IPR012925">
    <property type="entry name" value="TipAS_dom"/>
</dbReference>
<keyword evidence="2" id="KW-0238">DNA-binding</keyword>
<evidence type="ECO:0000313" key="6">
    <source>
        <dbReference type="EMBL" id="XDQ81698.1"/>
    </source>
</evidence>
<dbReference type="Pfam" id="PF07739">
    <property type="entry name" value="TipAS"/>
    <property type="match status" value="1"/>
</dbReference>
<dbReference type="Gene3D" id="1.10.490.50">
    <property type="entry name" value="Antibiotic binding domain of TipA-like multidrug resistance regulators"/>
    <property type="match status" value="1"/>
</dbReference>
<dbReference type="RefSeq" id="WP_045708854.1">
    <property type="nucleotide sequence ID" value="NZ_CP163445.1"/>
</dbReference>
<feature type="domain" description="HTH merR-type" evidence="5">
    <location>
        <begin position="3"/>
        <end position="72"/>
    </location>
</feature>
<dbReference type="GO" id="GO:0003677">
    <property type="term" value="F:DNA binding"/>
    <property type="evidence" value="ECO:0007669"/>
    <property type="project" value="UniProtKB-KW"/>
</dbReference>
<dbReference type="Gene3D" id="1.10.1660.10">
    <property type="match status" value="1"/>
</dbReference>
<dbReference type="PANTHER" id="PTHR30204:SF90">
    <property type="entry name" value="HTH-TYPE TRANSCRIPTIONAL ACTIVATOR MTA"/>
    <property type="match status" value="1"/>
</dbReference>
<evidence type="ECO:0000256" key="3">
    <source>
        <dbReference type="ARBA" id="ARBA00023159"/>
    </source>
</evidence>
<reference evidence="6" key="1">
    <citation type="submission" date="2024-07" db="EMBL/GenBank/DDBJ databases">
        <authorList>
            <person name="Yu S.T."/>
        </authorList>
    </citation>
    <scope>NUCLEOTIDE SEQUENCE</scope>
    <source>
        <strain evidence="6">Y1</strain>
    </source>
</reference>
<keyword evidence="1" id="KW-0805">Transcription regulation</keyword>
<sequence>MTTWPIAEVARLSGVTARTLRHYDEIGLLPPAGIGSNGHRYYEERQLLQLQQILVLRALGVGLGEIARVLGDQVDELAALRGHHQRLVAERDRLDVLAATVSRTIADLERAREDGTPMTAINRPENLFEGIQPADVDASLRDFPEHAEAARRATAAMSPAEIEAGQRERTARMVRLAELMAAGRPADAGPVQDMIDEEYRLLGALRSGAGTGPVAGPAAAPVAVPVTEYLAIARSCTENEQWRAAYEAIAPGLAAYQRAAMEAYAAAALTA</sequence>
<protein>
    <submittedName>
        <fullName evidence="6">MerR family transcriptional regulator</fullName>
    </submittedName>
</protein>
<dbReference type="PANTHER" id="PTHR30204">
    <property type="entry name" value="REDOX-CYCLING DRUG-SENSING TRANSCRIPTIONAL ACTIVATOR SOXR"/>
    <property type="match status" value="1"/>
</dbReference>
<dbReference type="InterPro" id="IPR009061">
    <property type="entry name" value="DNA-bd_dom_put_sf"/>
</dbReference>
<dbReference type="AlphaFoldDB" id="A0AB39TRN3"/>
<dbReference type="SUPFAM" id="SSF89082">
    <property type="entry name" value="Antibiotic binding domain of TipA-like multidrug resistance regulators"/>
    <property type="match status" value="1"/>
</dbReference>
<evidence type="ECO:0000259" key="5">
    <source>
        <dbReference type="PROSITE" id="PS50937"/>
    </source>
</evidence>
<evidence type="ECO:0000256" key="1">
    <source>
        <dbReference type="ARBA" id="ARBA00023015"/>
    </source>
</evidence>
<dbReference type="Pfam" id="PF13411">
    <property type="entry name" value="MerR_1"/>
    <property type="match status" value="1"/>
</dbReference>